<gene>
    <name evidence="2" type="ORF">NE237_000779</name>
</gene>
<dbReference type="OrthoDB" id="765741at2759"/>
<dbReference type="AlphaFoldDB" id="A0A9Q0QXI4"/>
<evidence type="ECO:0000313" key="2">
    <source>
        <dbReference type="EMBL" id="KAJ4975673.1"/>
    </source>
</evidence>
<evidence type="ECO:0000313" key="3">
    <source>
        <dbReference type="Proteomes" id="UP001141806"/>
    </source>
</evidence>
<reference evidence="2" key="1">
    <citation type="journal article" date="2023" name="Plant J.">
        <title>The genome of the king protea, Protea cynaroides.</title>
        <authorList>
            <person name="Chang J."/>
            <person name="Duong T.A."/>
            <person name="Schoeman C."/>
            <person name="Ma X."/>
            <person name="Roodt D."/>
            <person name="Barker N."/>
            <person name="Li Z."/>
            <person name="Van de Peer Y."/>
            <person name="Mizrachi E."/>
        </authorList>
    </citation>
    <scope>NUCLEOTIDE SEQUENCE</scope>
    <source>
        <tissue evidence="2">Young leaves</tissue>
    </source>
</reference>
<sequence>MDARHRSPGSGARSMGMGLAAGRISPEGSMRGHGMYSLEYRNYNRGFGRGRPKPYPPTQPPRRGDIFMEAGRLAAEYLVSQGLLPPNVLSAKWQNGSLKNHIEDLHEFRSQDRESMQLPPEGRMSALARLGNVVPDTGSGRRKYSEDFSPTGSRNHVRGKRRMGPFRGYVSDWSSGRSGSWSDKAKFFQDMEGEDDFVSGCQRVQRASVDVASGTPKVVSNELNLKCDTACDSGSELDPYEFPDDTCSKASPSSTQKELPLETDGEFSKGSDDSRVLSVESGEVKDGSINDDIEKQGFEEDFNMHHSSLEGDPVSKNGSDLLKLCSFAKVPTRTRSALAYKALKVDPVPLTEEENPSAIATTKGHFIEGTSSAILTNHMNSSKGIDSDISGAPAVQSTQDAGDLNSEFSMGSDKCRRSQSFPDRSFMHGQESGQGLPGFGRSSSMSNLSGEKRSGEHDDTREGAKKQREWPLSMVTEIVESFNLDDLSVKRQSNLHGESLSPREEVVEAVGQESLLDVPLFPKGGAESGIEFREEKQLFPSSFKICDLNLMEASEMNEGHDGDPILGLGSRMETRKEASVDVVLSISNTCSRSDDYDRCLPDAKEVVTVDLVNDSVKEDKSFNTSERKSGSVYSSLENFPSHTESNGDLPDVQDGYGLMISELLGTDISNCSSVQENISGLHADMSLHNGEGILGDDDPIYLSLGEIPISFLGAWEPPTQEYGKPF</sequence>
<dbReference type="PANTHER" id="PTHR36056">
    <property type="entry name" value="PROTEIN, PUTATIVE-RELATED"/>
    <property type="match status" value="1"/>
</dbReference>
<feature type="compositionally biased region" description="Basic and acidic residues" evidence="1">
    <location>
        <begin position="282"/>
        <end position="291"/>
    </location>
</feature>
<feature type="region of interest" description="Disordered" evidence="1">
    <location>
        <begin position="242"/>
        <end position="291"/>
    </location>
</feature>
<name>A0A9Q0QXI4_9MAGN</name>
<feature type="compositionally biased region" description="Polar residues" evidence="1">
    <location>
        <begin position="248"/>
        <end position="257"/>
    </location>
</feature>
<feature type="compositionally biased region" description="Basic and acidic residues" evidence="1">
    <location>
        <begin position="266"/>
        <end position="275"/>
    </location>
</feature>
<protein>
    <submittedName>
        <fullName evidence="2">Uncharacterized protein</fullName>
    </submittedName>
</protein>
<organism evidence="2 3">
    <name type="scientific">Protea cynaroides</name>
    <dbReference type="NCBI Taxonomy" id="273540"/>
    <lineage>
        <taxon>Eukaryota</taxon>
        <taxon>Viridiplantae</taxon>
        <taxon>Streptophyta</taxon>
        <taxon>Embryophyta</taxon>
        <taxon>Tracheophyta</taxon>
        <taxon>Spermatophyta</taxon>
        <taxon>Magnoliopsida</taxon>
        <taxon>Proteales</taxon>
        <taxon>Proteaceae</taxon>
        <taxon>Protea</taxon>
    </lineage>
</organism>
<dbReference type="EMBL" id="JAMYWD010000003">
    <property type="protein sequence ID" value="KAJ4975673.1"/>
    <property type="molecule type" value="Genomic_DNA"/>
</dbReference>
<dbReference type="Proteomes" id="UP001141806">
    <property type="component" value="Unassembled WGS sequence"/>
</dbReference>
<dbReference type="PANTHER" id="PTHR36056:SF1">
    <property type="entry name" value="PROTEIN, PUTATIVE-RELATED"/>
    <property type="match status" value="1"/>
</dbReference>
<dbReference type="InterPro" id="IPR040276">
    <property type="entry name" value="At4g26450-like"/>
</dbReference>
<keyword evidence="3" id="KW-1185">Reference proteome</keyword>
<feature type="compositionally biased region" description="Basic and acidic residues" evidence="1">
    <location>
        <begin position="450"/>
        <end position="468"/>
    </location>
</feature>
<feature type="region of interest" description="Disordered" evidence="1">
    <location>
        <begin position="1"/>
        <end position="28"/>
    </location>
</feature>
<feature type="region of interest" description="Disordered" evidence="1">
    <location>
        <begin position="384"/>
        <end position="468"/>
    </location>
</feature>
<comment type="caution">
    <text evidence="2">The sequence shown here is derived from an EMBL/GenBank/DDBJ whole genome shotgun (WGS) entry which is preliminary data.</text>
</comment>
<feature type="region of interest" description="Disordered" evidence="1">
    <location>
        <begin position="132"/>
        <end position="161"/>
    </location>
</feature>
<evidence type="ECO:0000256" key="1">
    <source>
        <dbReference type="SAM" id="MobiDB-lite"/>
    </source>
</evidence>
<accession>A0A9Q0QXI4</accession>
<proteinExistence type="predicted"/>